<dbReference type="Gene3D" id="3.40.50.300">
    <property type="entry name" value="P-loop containing nucleotide triphosphate hydrolases"/>
    <property type="match status" value="1"/>
</dbReference>
<dbReference type="Gene3D" id="1.20.120.140">
    <property type="entry name" value="Signal recognition particle SRP54, nucleotide-binding domain"/>
    <property type="match status" value="1"/>
</dbReference>
<gene>
    <name evidence="9 11" type="primary">ftsY</name>
    <name evidence="11" type="ORF">ACFSJT_17370</name>
</gene>
<dbReference type="NCBIfam" id="TIGR00064">
    <property type="entry name" value="ftsY"/>
    <property type="match status" value="1"/>
</dbReference>
<evidence type="ECO:0000256" key="9">
    <source>
        <dbReference type="HAMAP-Rule" id="MF_00920"/>
    </source>
</evidence>
<dbReference type="Pfam" id="PF00448">
    <property type="entry name" value="SRP54"/>
    <property type="match status" value="1"/>
</dbReference>
<dbReference type="InterPro" id="IPR003593">
    <property type="entry name" value="AAA+_ATPase"/>
</dbReference>
<feature type="binding site" evidence="9">
    <location>
        <begin position="123"/>
        <end position="130"/>
    </location>
    <ligand>
        <name>GTP</name>
        <dbReference type="ChEBI" id="CHEBI:37565"/>
    </ligand>
</feature>
<dbReference type="InterPro" id="IPR036225">
    <property type="entry name" value="SRP/SRP_N"/>
</dbReference>
<name>A0ABW5B0V1_9FLAO</name>
<comment type="similarity">
    <text evidence="9">Belongs to the GTP-binding SRP family. FtsY subfamily.</text>
</comment>
<keyword evidence="3 9" id="KW-0547">Nucleotide-binding</keyword>
<comment type="subcellular location">
    <subcellularLocation>
        <location evidence="9">Cell membrane</location>
        <topology evidence="9">Peripheral membrane protein</topology>
        <orientation evidence="9">Cytoplasmic side</orientation>
    </subcellularLocation>
    <subcellularLocation>
        <location evidence="9">Cytoplasm</location>
    </subcellularLocation>
</comment>
<evidence type="ECO:0000256" key="4">
    <source>
        <dbReference type="ARBA" id="ARBA00022801"/>
    </source>
</evidence>
<dbReference type="Proteomes" id="UP001597344">
    <property type="component" value="Unassembled WGS sequence"/>
</dbReference>
<keyword evidence="6 9" id="KW-0472">Membrane</keyword>
<dbReference type="EMBL" id="JBHUHY010000017">
    <property type="protein sequence ID" value="MFD2188581.1"/>
    <property type="molecule type" value="Genomic_DNA"/>
</dbReference>
<evidence type="ECO:0000313" key="12">
    <source>
        <dbReference type="Proteomes" id="UP001597344"/>
    </source>
</evidence>
<feature type="domain" description="SRP54-type proteins GTP-binding" evidence="10">
    <location>
        <begin position="290"/>
        <end position="303"/>
    </location>
</feature>
<dbReference type="InterPro" id="IPR027417">
    <property type="entry name" value="P-loop_NTPase"/>
</dbReference>
<keyword evidence="12" id="KW-1185">Reference proteome</keyword>
<dbReference type="InterPro" id="IPR000897">
    <property type="entry name" value="SRP54_GTPase_dom"/>
</dbReference>
<evidence type="ECO:0000256" key="5">
    <source>
        <dbReference type="ARBA" id="ARBA00023134"/>
    </source>
</evidence>
<keyword evidence="5 9" id="KW-0342">GTP-binding</keyword>
<evidence type="ECO:0000313" key="11">
    <source>
        <dbReference type="EMBL" id="MFD2188581.1"/>
    </source>
</evidence>
<dbReference type="PANTHER" id="PTHR43134">
    <property type="entry name" value="SIGNAL RECOGNITION PARTICLE RECEPTOR SUBUNIT ALPHA"/>
    <property type="match status" value="1"/>
</dbReference>
<dbReference type="RefSeq" id="WP_378321608.1">
    <property type="nucleotide sequence ID" value="NZ_JBHUHY010000017.1"/>
</dbReference>
<dbReference type="SMART" id="SM00962">
    <property type="entry name" value="SRP54"/>
    <property type="match status" value="1"/>
</dbReference>
<dbReference type="Pfam" id="PF02881">
    <property type="entry name" value="SRP54_N"/>
    <property type="match status" value="1"/>
</dbReference>
<dbReference type="SMART" id="SM00963">
    <property type="entry name" value="SRP54_N"/>
    <property type="match status" value="1"/>
</dbReference>
<evidence type="ECO:0000256" key="8">
    <source>
        <dbReference type="ARBA" id="ARBA00048027"/>
    </source>
</evidence>
<keyword evidence="4 9" id="KW-0378">Hydrolase</keyword>
<dbReference type="PROSITE" id="PS00300">
    <property type="entry name" value="SRP54"/>
    <property type="match status" value="1"/>
</dbReference>
<dbReference type="HAMAP" id="MF_00920">
    <property type="entry name" value="FtsY"/>
    <property type="match status" value="1"/>
</dbReference>
<organism evidence="11 12">
    <name type="scientific">Aquimarina celericrescens</name>
    <dbReference type="NCBI Taxonomy" id="1964542"/>
    <lineage>
        <taxon>Bacteria</taxon>
        <taxon>Pseudomonadati</taxon>
        <taxon>Bacteroidota</taxon>
        <taxon>Flavobacteriia</taxon>
        <taxon>Flavobacteriales</taxon>
        <taxon>Flavobacteriaceae</taxon>
        <taxon>Aquimarina</taxon>
    </lineage>
</organism>
<feature type="binding site" evidence="9">
    <location>
        <begin position="269"/>
        <end position="272"/>
    </location>
    <ligand>
        <name>GTP</name>
        <dbReference type="ChEBI" id="CHEBI:37565"/>
    </ligand>
</feature>
<protein>
    <recommendedName>
        <fullName evidence="9">Signal recognition particle receptor FtsY</fullName>
        <shortName evidence="9">SRP receptor</shortName>
        <ecNumber evidence="9">3.6.5.4</ecNumber>
    </recommendedName>
</protein>
<keyword evidence="2 9" id="KW-0963">Cytoplasm</keyword>
<evidence type="ECO:0000256" key="7">
    <source>
        <dbReference type="ARBA" id="ARBA00023170"/>
    </source>
</evidence>
<dbReference type="CDD" id="cd17874">
    <property type="entry name" value="FtsY"/>
    <property type="match status" value="1"/>
</dbReference>
<accession>A0ABW5B0V1</accession>
<dbReference type="PANTHER" id="PTHR43134:SF1">
    <property type="entry name" value="SIGNAL RECOGNITION PARTICLE RECEPTOR SUBUNIT ALPHA"/>
    <property type="match status" value="1"/>
</dbReference>
<sequence length="317" mass="34573">MGLFKNIFSSEKKETLDKGLEKSKTTFFSKLSKAVAGKSTVDDDVLDNLEEVLVTSDVGVKTTIKIIERIENRVAKDKYLGIEELNQILREEIAGLLSETNIGEATDFEIPKNKKPYVLMVVGVNGVGKTTTIGKLAYQFKNKGLKVVLGAADTFRAAAIDQLQVWADRVDVPIIKQSMGSDPASVAFDTLESGVKHEADVIIIDTAGRLHNKVNLMNELTKVKRVMQKVIGDAPHDVLLVLDGSTGQNAFEQAKQFTAATEVTSLAVTKLDGTAKGGVVIGISDQFQIPVKYIGVGEGIEDLQVFNKYEFVDSFFK</sequence>
<comment type="caution">
    <text evidence="11">The sequence shown here is derived from an EMBL/GenBank/DDBJ whole genome shotgun (WGS) entry which is preliminary data.</text>
</comment>
<feature type="binding site" evidence="9">
    <location>
        <begin position="205"/>
        <end position="209"/>
    </location>
    <ligand>
        <name>GTP</name>
        <dbReference type="ChEBI" id="CHEBI:37565"/>
    </ligand>
</feature>
<keyword evidence="7 9" id="KW-0675">Receptor</keyword>
<comment type="function">
    <text evidence="9">Involved in targeting and insertion of nascent membrane proteins into the cytoplasmic membrane. Acts as a receptor for the complex formed by the signal recognition particle (SRP) and the ribosome-nascent chain (RNC).</text>
</comment>
<dbReference type="InterPro" id="IPR042101">
    <property type="entry name" value="SRP54_N_sf"/>
</dbReference>
<dbReference type="SUPFAM" id="SSF47364">
    <property type="entry name" value="Domain of the SRP/SRP receptor G-proteins"/>
    <property type="match status" value="1"/>
</dbReference>
<evidence type="ECO:0000256" key="3">
    <source>
        <dbReference type="ARBA" id="ARBA00022741"/>
    </source>
</evidence>
<dbReference type="EC" id="3.6.5.4" evidence="9"/>
<comment type="subunit">
    <text evidence="9">Part of the signal recognition particle protein translocation system, which is composed of SRP and FtsY.</text>
</comment>
<evidence type="ECO:0000259" key="10">
    <source>
        <dbReference type="PROSITE" id="PS00300"/>
    </source>
</evidence>
<evidence type="ECO:0000256" key="1">
    <source>
        <dbReference type="ARBA" id="ARBA00022475"/>
    </source>
</evidence>
<comment type="catalytic activity">
    <reaction evidence="8 9">
        <text>GTP + H2O = GDP + phosphate + H(+)</text>
        <dbReference type="Rhea" id="RHEA:19669"/>
        <dbReference type="ChEBI" id="CHEBI:15377"/>
        <dbReference type="ChEBI" id="CHEBI:15378"/>
        <dbReference type="ChEBI" id="CHEBI:37565"/>
        <dbReference type="ChEBI" id="CHEBI:43474"/>
        <dbReference type="ChEBI" id="CHEBI:58189"/>
        <dbReference type="EC" id="3.6.5.4"/>
    </reaction>
</comment>
<proteinExistence type="inferred from homology"/>
<keyword evidence="1 9" id="KW-1003">Cell membrane</keyword>
<evidence type="ECO:0000256" key="2">
    <source>
        <dbReference type="ARBA" id="ARBA00022490"/>
    </source>
</evidence>
<dbReference type="SMART" id="SM00382">
    <property type="entry name" value="AAA"/>
    <property type="match status" value="1"/>
</dbReference>
<dbReference type="InterPro" id="IPR004390">
    <property type="entry name" value="SR_rcpt_FtsY"/>
</dbReference>
<reference evidence="12" key="1">
    <citation type="journal article" date="2019" name="Int. J. Syst. Evol. Microbiol.">
        <title>The Global Catalogue of Microorganisms (GCM) 10K type strain sequencing project: providing services to taxonomists for standard genome sequencing and annotation.</title>
        <authorList>
            <consortium name="The Broad Institute Genomics Platform"/>
            <consortium name="The Broad Institute Genome Sequencing Center for Infectious Disease"/>
            <person name="Wu L."/>
            <person name="Ma J."/>
        </authorList>
    </citation>
    <scope>NUCLEOTIDE SEQUENCE [LARGE SCALE GENOMIC DNA]</scope>
    <source>
        <strain evidence="12">DT92</strain>
    </source>
</reference>
<evidence type="ECO:0000256" key="6">
    <source>
        <dbReference type="ARBA" id="ARBA00023136"/>
    </source>
</evidence>
<dbReference type="SUPFAM" id="SSF52540">
    <property type="entry name" value="P-loop containing nucleoside triphosphate hydrolases"/>
    <property type="match status" value="1"/>
</dbReference>
<dbReference type="InterPro" id="IPR013822">
    <property type="entry name" value="Signal_recog_particl_SRP54_hlx"/>
</dbReference>